<keyword evidence="3" id="KW-1185">Reference proteome</keyword>
<organism evidence="2 3">
    <name type="scientific">Martelella alba</name>
    <dbReference type="NCBI Taxonomy" id="2590451"/>
    <lineage>
        <taxon>Bacteria</taxon>
        <taxon>Pseudomonadati</taxon>
        <taxon>Pseudomonadota</taxon>
        <taxon>Alphaproteobacteria</taxon>
        <taxon>Hyphomicrobiales</taxon>
        <taxon>Aurantimonadaceae</taxon>
        <taxon>Martelella</taxon>
    </lineage>
</organism>
<accession>A0A506UCZ3</accession>
<comment type="caution">
    <text evidence="2">The sequence shown here is derived from an EMBL/GenBank/DDBJ whole genome shotgun (WGS) entry which is preliminary data.</text>
</comment>
<dbReference type="Proteomes" id="UP000318801">
    <property type="component" value="Unassembled WGS sequence"/>
</dbReference>
<keyword evidence="1" id="KW-0732">Signal</keyword>
<evidence type="ECO:0000313" key="2">
    <source>
        <dbReference type="EMBL" id="TPW30539.1"/>
    </source>
</evidence>
<dbReference type="RefSeq" id="WP_141149110.1">
    <property type="nucleotide sequence ID" value="NZ_VHLG01000005.1"/>
</dbReference>
<proteinExistence type="predicted"/>
<name>A0A506UCZ3_9HYPH</name>
<feature type="signal peptide" evidence="1">
    <location>
        <begin position="1"/>
        <end position="20"/>
    </location>
</feature>
<dbReference type="EMBL" id="VHLG01000005">
    <property type="protein sequence ID" value="TPW30539.1"/>
    <property type="molecule type" value="Genomic_DNA"/>
</dbReference>
<gene>
    <name evidence="2" type="ORF">FJU08_11250</name>
</gene>
<evidence type="ECO:0008006" key="4">
    <source>
        <dbReference type="Google" id="ProtNLM"/>
    </source>
</evidence>
<sequence length="145" mass="15170">MRQVIAVATAVNLLAGTAFAEVETTAKTVVQAKAVIALELNAAATTEKGCKLTFVVENGLTTPITSLKAEVALFNADGVVDRMTMLDFLDLPVGKRRVRQFELPGAPCESLSGLLLNDVKVCEGGGDQCAALIETRSKASIGFDG</sequence>
<evidence type="ECO:0000313" key="3">
    <source>
        <dbReference type="Proteomes" id="UP000318801"/>
    </source>
</evidence>
<dbReference type="OrthoDB" id="7707524at2"/>
<evidence type="ECO:0000256" key="1">
    <source>
        <dbReference type="SAM" id="SignalP"/>
    </source>
</evidence>
<reference evidence="2 3" key="1">
    <citation type="submission" date="2019-06" db="EMBL/GenBank/DDBJ databases">
        <authorList>
            <person name="Li M."/>
        </authorList>
    </citation>
    <scope>NUCLEOTIDE SEQUENCE [LARGE SCALE GENOMIC DNA]</scope>
    <source>
        <strain evidence="2 3">BGMRC2036</strain>
    </source>
</reference>
<feature type="chain" id="PRO_5021268159" description="Tat pathway signal sequence domain protein" evidence="1">
    <location>
        <begin position="21"/>
        <end position="145"/>
    </location>
</feature>
<protein>
    <recommendedName>
        <fullName evidence="4">Tat pathway signal sequence domain protein</fullName>
    </recommendedName>
</protein>
<dbReference type="AlphaFoldDB" id="A0A506UCZ3"/>